<evidence type="ECO:0000313" key="7">
    <source>
        <dbReference type="EMBL" id="TDE18469.1"/>
    </source>
</evidence>
<dbReference type="InterPro" id="IPR008256">
    <property type="entry name" value="Peptidase_S1B"/>
</dbReference>
<evidence type="ECO:0000256" key="2">
    <source>
        <dbReference type="ARBA" id="ARBA00022670"/>
    </source>
</evidence>
<evidence type="ECO:0000256" key="5">
    <source>
        <dbReference type="ARBA" id="ARBA00022825"/>
    </source>
</evidence>
<protein>
    <recommendedName>
        <fullName evidence="6">Serine protease</fullName>
        <ecNumber evidence="6">3.4.21.-</ecNumber>
    </recommendedName>
</protein>
<dbReference type="InterPro" id="IPR050966">
    <property type="entry name" value="Glutamyl_endopeptidase"/>
</dbReference>
<dbReference type="OrthoDB" id="191045at2"/>
<dbReference type="GO" id="GO:0008236">
    <property type="term" value="F:serine-type peptidase activity"/>
    <property type="evidence" value="ECO:0007669"/>
    <property type="project" value="UniProtKB-KW"/>
</dbReference>
<gene>
    <name evidence="7" type="ORF">E0F88_02735</name>
</gene>
<dbReference type="GO" id="GO:0006508">
    <property type="term" value="P:proteolysis"/>
    <property type="evidence" value="ECO:0007669"/>
    <property type="project" value="UniProtKB-KW"/>
</dbReference>
<evidence type="ECO:0000256" key="6">
    <source>
        <dbReference type="RuleBase" id="RU004296"/>
    </source>
</evidence>
<proteinExistence type="inferred from homology"/>
<dbReference type="Gene3D" id="2.40.10.10">
    <property type="entry name" value="Trypsin-like serine proteases"/>
    <property type="match status" value="2"/>
</dbReference>
<dbReference type="RefSeq" id="WP_131956405.1">
    <property type="nucleotide sequence ID" value="NZ_SMFL01000001.1"/>
</dbReference>
<dbReference type="EMBL" id="SMFL01000001">
    <property type="protein sequence ID" value="TDE18469.1"/>
    <property type="molecule type" value="Genomic_DNA"/>
</dbReference>
<dbReference type="Proteomes" id="UP000294850">
    <property type="component" value="Unassembled WGS sequence"/>
</dbReference>
<comment type="caution">
    <text evidence="7">The sequence shown here is derived from an EMBL/GenBank/DDBJ whole genome shotgun (WGS) entry which is preliminary data.</text>
</comment>
<sequence length="341" mass="37127">METKNKVKPADPMTAEEIKKLKSIDAEIAQKGSADNKFDQQVETEVIDGLTYPKGGEAIGVKAESGPLRSSQEQMSTEGFIPKQAGFSAVPKAEAKKDHKPAFIDRNTFIGNLAGGPLKTIFGPDNRRVFYDTNYPWRCSGKVESALGSGSGVMIGPRHLLTCSHIVDWRPNNQTGWIKFTPMYYNGSVPPFGFGYAVKVYYNYKVSGPTIDGTEAKFDYTVIVLDKRLGNATGWLGSKTYSDSWDGQAVFTHTGYPGDLTGSQRPIYQNGIALDGNSSSAQNITHRGDIWPGQSGGPFFAYWDGKPYTVAVQSYQNSSVNGASGGADMVRLIQRALAEYP</sequence>
<dbReference type="InterPro" id="IPR043504">
    <property type="entry name" value="Peptidase_S1_PA_chymotrypsin"/>
</dbReference>
<evidence type="ECO:0000256" key="3">
    <source>
        <dbReference type="ARBA" id="ARBA00022729"/>
    </source>
</evidence>
<evidence type="ECO:0000256" key="4">
    <source>
        <dbReference type="ARBA" id="ARBA00022801"/>
    </source>
</evidence>
<dbReference type="AlphaFoldDB" id="A0A4R5DVJ1"/>
<keyword evidence="2 6" id="KW-0645">Protease</keyword>
<keyword evidence="5 6" id="KW-0720">Serine protease</keyword>
<reference evidence="7 8" key="1">
    <citation type="submission" date="2019-03" db="EMBL/GenBank/DDBJ databases">
        <title>Dyadobacter AR-3-6 sp. nov., isolated from arctic soil.</title>
        <authorList>
            <person name="Chaudhary D.K."/>
        </authorList>
    </citation>
    <scope>NUCLEOTIDE SEQUENCE [LARGE SCALE GENOMIC DNA]</scope>
    <source>
        <strain evidence="7 8">AR-3-6</strain>
    </source>
</reference>
<name>A0A4R5DVJ1_9BACT</name>
<dbReference type="SUPFAM" id="SSF50494">
    <property type="entry name" value="Trypsin-like serine proteases"/>
    <property type="match status" value="1"/>
</dbReference>
<organism evidence="7 8">
    <name type="scientific">Dyadobacter psychrotolerans</name>
    <dbReference type="NCBI Taxonomy" id="2541721"/>
    <lineage>
        <taxon>Bacteria</taxon>
        <taxon>Pseudomonadati</taxon>
        <taxon>Bacteroidota</taxon>
        <taxon>Cytophagia</taxon>
        <taxon>Cytophagales</taxon>
        <taxon>Spirosomataceae</taxon>
        <taxon>Dyadobacter</taxon>
    </lineage>
</organism>
<dbReference type="InterPro" id="IPR009003">
    <property type="entry name" value="Peptidase_S1_PA"/>
</dbReference>
<keyword evidence="8" id="KW-1185">Reference proteome</keyword>
<dbReference type="Pfam" id="PF13365">
    <property type="entry name" value="Trypsin_2"/>
    <property type="match status" value="1"/>
</dbReference>
<dbReference type="PANTHER" id="PTHR15462">
    <property type="entry name" value="SERINE PROTEASE"/>
    <property type="match status" value="1"/>
</dbReference>
<accession>A0A4R5DVJ1</accession>
<keyword evidence="3" id="KW-0732">Signal</keyword>
<evidence type="ECO:0000313" key="8">
    <source>
        <dbReference type="Proteomes" id="UP000294850"/>
    </source>
</evidence>
<dbReference type="PRINTS" id="PR00839">
    <property type="entry name" value="V8PROTEASE"/>
</dbReference>
<dbReference type="EC" id="3.4.21.-" evidence="6"/>
<evidence type="ECO:0000256" key="1">
    <source>
        <dbReference type="ARBA" id="ARBA00008764"/>
    </source>
</evidence>
<comment type="similarity">
    <text evidence="1 6">Belongs to the peptidase S1B family.</text>
</comment>
<dbReference type="PANTHER" id="PTHR15462:SF8">
    <property type="entry name" value="SERINE PROTEASE"/>
    <property type="match status" value="1"/>
</dbReference>
<keyword evidence="4 6" id="KW-0378">Hydrolase</keyword>